<dbReference type="Proteomes" id="UP001438707">
    <property type="component" value="Unassembled WGS sequence"/>
</dbReference>
<protein>
    <recommendedName>
        <fullName evidence="8">ATP synthase mitochondrial F1 complex assembly factor 2</fullName>
    </recommendedName>
</protein>
<evidence type="ECO:0000313" key="6">
    <source>
        <dbReference type="EMBL" id="KAK9840420.1"/>
    </source>
</evidence>
<dbReference type="InterPro" id="IPR011419">
    <property type="entry name" value="ATP12_ATP_synth-F1-assembly"/>
</dbReference>
<evidence type="ECO:0000256" key="5">
    <source>
        <dbReference type="ARBA" id="ARBA00023186"/>
    </source>
</evidence>
<dbReference type="AlphaFoldDB" id="A0AAW1S234"/>
<dbReference type="InterPro" id="IPR023335">
    <property type="entry name" value="ATP12_ortho_dom_sf"/>
</dbReference>
<comment type="subcellular location">
    <subcellularLocation>
        <location evidence="1">Mitochondrion</location>
    </subcellularLocation>
</comment>
<evidence type="ECO:0008006" key="8">
    <source>
        <dbReference type="Google" id="ProtNLM"/>
    </source>
</evidence>
<organism evidence="6 7">
    <name type="scientific">Apatococcus lobatus</name>
    <dbReference type="NCBI Taxonomy" id="904363"/>
    <lineage>
        <taxon>Eukaryota</taxon>
        <taxon>Viridiplantae</taxon>
        <taxon>Chlorophyta</taxon>
        <taxon>core chlorophytes</taxon>
        <taxon>Trebouxiophyceae</taxon>
        <taxon>Chlorellales</taxon>
        <taxon>Chlorellaceae</taxon>
        <taxon>Apatococcus</taxon>
    </lineage>
</organism>
<keyword evidence="3" id="KW-0809">Transit peptide</keyword>
<dbReference type="Gene3D" id="3.30.2180.10">
    <property type="entry name" value="ATP12-like"/>
    <property type="match status" value="1"/>
</dbReference>
<evidence type="ECO:0000313" key="7">
    <source>
        <dbReference type="Proteomes" id="UP001438707"/>
    </source>
</evidence>
<accession>A0AAW1S234</accession>
<dbReference type="InterPro" id="IPR042272">
    <property type="entry name" value="ATP12_ATP_synth-F1-assembly_N"/>
</dbReference>
<dbReference type="EMBL" id="JALJOS010000004">
    <property type="protein sequence ID" value="KAK9840420.1"/>
    <property type="molecule type" value="Genomic_DNA"/>
</dbReference>
<sequence>MAFRSCQITTALESLCRSLGPPAHLGAAYYATGAVDLGAGVSNPAHAAPKNRFYKTVGIQEAEGKTGFEVTLDGKPLRSPARKDFILPTKSLALAIAAEWEWQDSKRVRPFTMPMMTLASTAIDQPRTSQQIIATLAEWLHTDALCCRETDGPVADLQALVFNPILEWARKELDADFVVSESILGAPQPAEVVSRVSQSFEDLDTWHLTALDAMAGACRSVILGFALLKGQLRVKDAIAAARLEEDVQIQEWGLVEGGHDIDIADINVRMAAPALLLHHLRR</sequence>
<proteinExistence type="inferred from homology"/>
<reference evidence="6 7" key="1">
    <citation type="journal article" date="2024" name="Nat. Commun.">
        <title>Phylogenomics reveals the evolutionary origins of lichenization in chlorophyte algae.</title>
        <authorList>
            <person name="Puginier C."/>
            <person name="Libourel C."/>
            <person name="Otte J."/>
            <person name="Skaloud P."/>
            <person name="Haon M."/>
            <person name="Grisel S."/>
            <person name="Petersen M."/>
            <person name="Berrin J.G."/>
            <person name="Delaux P.M."/>
            <person name="Dal Grande F."/>
            <person name="Keller J."/>
        </authorList>
    </citation>
    <scope>NUCLEOTIDE SEQUENCE [LARGE SCALE GENOMIC DNA]</scope>
    <source>
        <strain evidence="6 7">SAG 2145</strain>
    </source>
</reference>
<dbReference type="GO" id="GO:0005739">
    <property type="term" value="C:mitochondrion"/>
    <property type="evidence" value="ECO:0007669"/>
    <property type="project" value="UniProtKB-SubCell"/>
</dbReference>
<evidence type="ECO:0000256" key="4">
    <source>
        <dbReference type="ARBA" id="ARBA00023128"/>
    </source>
</evidence>
<keyword evidence="4" id="KW-0496">Mitochondrion</keyword>
<gene>
    <name evidence="6" type="ORF">WJX74_009658</name>
</gene>
<keyword evidence="7" id="KW-1185">Reference proteome</keyword>
<evidence type="ECO:0000256" key="2">
    <source>
        <dbReference type="ARBA" id="ARBA00008231"/>
    </source>
</evidence>
<evidence type="ECO:0000256" key="1">
    <source>
        <dbReference type="ARBA" id="ARBA00004173"/>
    </source>
</evidence>
<comment type="similarity">
    <text evidence="2">Belongs to the ATP12 family.</text>
</comment>
<name>A0AAW1S234_9CHLO</name>
<dbReference type="Pfam" id="PF07542">
    <property type="entry name" value="ATP12"/>
    <property type="match status" value="1"/>
</dbReference>
<comment type="caution">
    <text evidence="6">The sequence shown here is derived from an EMBL/GenBank/DDBJ whole genome shotgun (WGS) entry which is preliminary data.</text>
</comment>
<dbReference type="GO" id="GO:0033615">
    <property type="term" value="P:mitochondrial proton-transporting ATP synthase complex assembly"/>
    <property type="evidence" value="ECO:0007669"/>
    <property type="project" value="TreeGrafter"/>
</dbReference>
<keyword evidence="5" id="KW-0143">Chaperone</keyword>
<dbReference type="PANTHER" id="PTHR21013:SF10">
    <property type="entry name" value="ATP SYNTHASE MITOCHONDRIAL F1 COMPLEX ASSEMBLY FACTOR 2"/>
    <property type="match status" value="1"/>
</dbReference>
<dbReference type="SUPFAM" id="SSF160909">
    <property type="entry name" value="ATP12-like"/>
    <property type="match status" value="1"/>
</dbReference>
<dbReference type="Gene3D" id="1.10.3580.10">
    <property type="entry name" value="ATP12 ATPase"/>
    <property type="match status" value="1"/>
</dbReference>
<dbReference type="PANTHER" id="PTHR21013">
    <property type="entry name" value="ATP SYNTHASE MITOCHONDRIAL F1 COMPLEX ASSEMBLY FACTOR 2/ATP12 PROTEIN, MITOCHONDRIAL PRECURSOR"/>
    <property type="match status" value="1"/>
</dbReference>
<evidence type="ECO:0000256" key="3">
    <source>
        <dbReference type="ARBA" id="ARBA00022946"/>
    </source>
</evidence>